<evidence type="ECO:0000313" key="1">
    <source>
        <dbReference type="EMBL" id="KLU04183.1"/>
    </source>
</evidence>
<proteinExistence type="predicted"/>
<evidence type="ECO:0000313" key="2">
    <source>
        <dbReference type="Proteomes" id="UP000036367"/>
    </source>
</evidence>
<dbReference type="EMBL" id="LECT01000029">
    <property type="protein sequence ID" value="KLU04183.1"/>
    <property type="molecule type" value="Genomic_DNA"/>
</dbReference>
<keyword evidence="2" id="KW-1185">Reference proteome</keyword>
<organism evidence="1 2">
    <name type="scientific">Rhodopirellula islandica</name>
    <dbReference type="NCBI Taxonomy" id="595434"/>
    <lineage>
        <taxon>Bacteria</taxon>
        <taxon>Pseudomonadati</taxon>
        <taxon>Planctomycetota</taxon>
        <taxon>Planctomycetia</taxon>
        <taxon>Pirellulales</taxon>
        <taxon>Pirellulaceae</taxon>
        <taxon>Rhodopirellula</taxon>
    </lineage>
</organism>
<protein>
    <submittedName>
        <fullName evidence="1">Uncharacterized protein</fullName>
    </submittedName>
</protein>
<sequence>MSNPGISISSEIIPIRLVPETLAPGTANFFTNRIATMEMITQLID</sequence>
<dbReference type="AlphaFoldDB" id="A0A0J1BCA7"/>
<accession>A0A0J1BCA7</accession>
<comment type="caution">
    <text evidence="1">The sequence shown here is derived from an EMBL/GenBank/DDBJ whole genome shotgun (WGS) entry which is preliminary data.</text>
</comment>
<dbReference type="Proteomes" id="UP000036367">
    <property type="component" value="Unassembled WGS sequence"/>
</dbReference>
<gene>
    <name evidence="1" type="ORF">RISK_003769</name>
</gene>
<reference evidence="1" key="1">
    <citation type="submission" date="2015-05" db="EMBL/GenBank/DDBJ databases">
        <title>Permanent draft genome of Rhodopirellula islandicus K833.</title>
        <authorList>
            <person name="Kizina J."/>
            <person name="Richter M."/>
            <person name="Glockner F.O."/>
            <person name="Harder J."/>
        </authorList>
    </citation>
    <scope>NUCLEOTIDE SEQUENCE [LARGE SCALE GENOMIC DNA]</scope>
    <source>
        <strain evidence="1">K833</strain>
    </source>
</reference>
<name>A0A0J1BCA7_RHOIS</name>